<organism evidence="1">
    <name type="scientific">viral metagenome</name>
    <dbReference type="NCBI Taxonomy" id="1070528"/>
    <lineage>
        <taxon>unclassified sequences</taxon>
        <taxon>metagenomes</taxon>
        <taxon>organismal metagenomes</taxon>
    </lineage>
</organism>
<name>A0A6C0KKC2_9ZZZZ</name>
<evidence type="ECO:0000313" key="1">
    <source>
        <dbReference type="EMBL" id="QHU17616.1"/>
    </source>
</evidence>
<reference evidence="1" key="1">
    <citation type="journal article" date="2020" name="Nature">
        <title>Giant virus diversity and host interactions through global metagenomics.</title>
        <authorList>
            <person name="Schulz F."/>
            <person name="Roux S."/>
            <person name="Paez-Espino D."/>
            <person name="Jungbluth S."/>
            <person name="Walsh D.A."/>
            <person name="Denef V.J."/>
            <person name="McMahon K.D."/>
            <person name="Konstantinidis K.T."/>
            <person name="Eloe-Fadrosh E.A."/>
            <person name="Kyrpides N.C."/>
            <person name="Woyke T."/>
        </authorList>
    </citation>
    <scope>NUCLEOTIDE SEQUENCE</scope>
    <source>
        <strain evidence="1">GVMAG-S-3300012919-55</strain>
    </source>
</reference>
<accession>A0A6C0KKC2</accession>
<dbReference type="EMBL" id="MN740916">
    <property type="protein sequence ID" value="QHU17616.1"/>
    <property type="molecule type" value="Genomic_DNA"/>
</dbReference>
<sequence length="201" mass="23773">MQHHALYIGAGIDNIPMKYCDWIHIFTCMDSQPYSEFGVQQSGKINTYGHDEFYRPDFIENVNKSYYNIGYELHDPINGNIRCYSNGTQSIFYYMNTSIPDHHNQVKIPFSEIDSVIVSGHDPDCIFLKYTTKRLSFIGVEGTSFDKIENDSTNTLVQCLHNGKYCFFFYNYFFLHKDGTFREFLFWDDFMNYYYKLCAMN</sequence>
<proteinExistence type="predicted"/>
<dbReference type="AlphaFoldDB" id="A0A6C0KKC2"/>
<protein>
    <submittedName>
        <fullName evidence="1">Uncharacterized protein</fullName>
    </submittedName>
</protein>